<reference evidence="2 3" key="1">
    <citation type="submission" date="2024-02" db="EMBL/GenBank/DDBJ databases">
        <title>New thermophilic sulfur-oxidizing bacteria from a hot springs of the Uzon caldera (Kamchatka, Russia).</title>
        <authorList>
            <person name="Dukat A.M."/>
            <person name="Elcheninov A.G."/>
            <person name="Frolov E.N."/>
        </authorList>
    </citation>
    <scope>NUCLEOTIDE SEQUENCE [LARGE SCALE GENOMIC DNA]</scope>
    <source>
        <strain evidence="2 3">AK1</strain>
    </source>
</reference>
<evidence type="ECO:0000313" key="2">
    <source>
        <dbReference type="EMBL" id="MEO1767666.1"/>
    </source>
</evidence>
<feature type="signal peptide" evidence="1">
    <location>
        <begin position="1"/>
        <end position="21"/>
    </location>
</feature>
<gene>
    <name evidence="2" type="ORF">V6E02_10635</name>
</gene>
<organism evidence="2 3">
    <name type="scientific">Thiobacter aerophilum</name>
    <dbReference type="NCBI Taxonomy" id="3121275"/>
    <lineage>
        <taxon>Bacteria</taxon>
        <taxon>Pseudomonadati</taxon>
        <taxon>Pseudomonadota</taxon>
        <taxon>Betaproteobacteria</taxon>
        <taxon>Burkholderiales</taxon>
        <taxon>Thiobacteraceae</taxon>
        <taxon>Thiobacter</taxon>
    </lineage>
</organism>
<keyword evidence="3" id="KW-1185">Reference proteome</keyword>
<keyword evidence="1" id="KW-0732">Signal</keyword>
<evidence type="ECO:0000256" key="1">
    <source>
        <dbReference type="SAM" id="SignalP"/>
    </source>
</evidence>
<evidence type="ECO:0000313" key="3">
    <source>
        <dbReference type="Proteomes" id="UP001482231"/>
    </source>
</evidence>
<protein>
    <submittedName>
        <fullName evidence="2">Conjugal transfer protein TraN</fullName>
    </submittedName>
</protein>
<dbReference type="Proteomes" id="UP001482231">
    <property type="component" value="Unassembled WGS sequence"/>
</dbReference>
<dbReference type="RefSeq" id="WP_347308779.1">
    <property type="nucleotide sequence ID" value="NZ_JBAJEX010000009.1"/>
</dbReference>
<dbReference type="NCBIfam" id="NF009019">
    <property type="entry name" value="PRK12355.4-2"/>
    <property type="match status" value="1"/>
</dbReference>
<proteinExistence type="predicted"/>
<name>A0ABV0EGK0_9BURK</name>
<comment type="caution">
    <text evidence="2">The sequence shown here is derived from an EMBL/GenBank/DDBJ whole genome shotgun (WGS) entry which is preliminary data.</text>
</comment>
<sequence>MIRTIRLLLPWMLLLANGAFGATCTKTASSCVDTTPAKTISGVTVTLQDVGGCWEVRDTYTCIDDNAINYCQPFIDAQPQCWQTNSQCAQMDTLFNTGCMKYTQTWRCNDPSMPTPANTIRLDDTYTLVSSNYDTSQCQSLSGNPNCSLAESRCVQTTPDSSLPPGIDPAQVAPDGCYKKQETYACLTGRTDSSECDGYASNPNCTLESSQCDPADMVNGQCTFETKTYKCMSAPPKTSTVTDCSGQLFCQDGKCFDKGYENDPDFARSMALMEAAREAGTYMDPNSMELFKGFGSQCKIKLFGLANCCKKSGGGGAYSNNLLFQIGMQVGSEAFSAGSKYVYDALYNNAPELLQQGMSAMFGAPSWSSYSPSFSLYGLTVSTGAIAPGFQIFGQTINFGFDVINLGSFGGFNFAFDPTSFAIQVAIMVIQDLLSCDQDEQILAMRRGQNLCHEVGTYCSKKLPIVKICIEKTKSYCCYNSRLARIINEQGRAQIGKGWGSAEGPSCAGFTQAEFERIDFARIDLSEFMSEVMANIRMPNLQGMTQNVQGVVQQKMQNYYQRGSQ</sequence>
<dbReference type="Pfam" id="PF06986">
    <property type="entry name" value="F_T4SS_TraN"/>
    <property type="match status" value="3"/>
</dbReference>
<accession>A0ABV0EGK0</accession>
<dbReference type="InterPro" id="IPR014121">
    <property type="entry name" value="TraN_Ftype"/>
</dbReference>
<feature type="chain" id="PRO_5045885343" evidence="1">
    <location>
        <begin position="22"/>
        <end position="565"/>
    </location>
</feature>
<dbReference type="EMBL" id="JBAJEX010000009">
    <property type="protein sequence ID" value="MEO1767666.1"/>
    <property type="molecule type" value="Genomic_DNA"/>
</dbReference>